<dbReference type="InterPro" id="IPR032552">
    <property type="entry name" value="RSB_motif"/>
</dbReference>
<sequence length="300" mass="35372">MTPSASPSSLHPHGKTTNIVHVRNLVRPFTLVQLKELLNRTGTVVEEGFWIDKIKSHCYVTYSSTEEAVATRVALHGVRWPQSNPKFLSVEFCEQEELDFHRGVLVSGQGTEEDAGSSVGLGPPPSLLPARERDRARDRERERDREKDRERDRERERERDRGERDQWAQREWEMRRRERTRAEREWDRDKVKPGEERGAGARRSPSHDRERRHKERKNDKKEEAPAKLLDDLFYKTKTSPCIYWLHLTEQQALQRDAERAERMKERERRRKEEEEAQKGGVLARDRETVAVGHMTLPMPR</sequence>
<gene>
    <name evidence="2" type="ORF">AGOR_G00187150</name>
</gene>
<dbReference type="GO" id="GO:0061574">
    <property type="term" value="C:ASAP complex"/>
    <property type="evidence" value="ECO:0007669"/>
    <property type="project" value="TreeGrafter"/>
</dbReference>
<dbReference type="EMBL" id="JAERUA010000017">
    <property type="protein sequence ID" value="KAI1888632.1"/>
    <property type="molecule type" value="Genomic_DNA"/>
</dbReference>
<protein>
    <recommendedName>
        <fullName evidence="4">Apoptotic chromatin condensation inducer in the nucleus</fullName>
    </recommendedName>
</protein>
<feature type="region of interest" description="Disordered" evidence="1">
    <location>
        <begin position="256"/>
        <end position="300"/>
    </location>
</feature>
<dbReference type="InterPro" id="IPR052793">
    <property type="entry name" value="EJC-associated_protein"/>
</dbReference>
<dbReference type="InterPro" id="IPR034257">
    <property type="entry name" value="Acinus_RRM"/>
</dbReference>
<dbReference type="CDD" id="cd12432">
    <property type="entry name" value="RRM_ACINU"/>
    <property type="match status" value="1"/>
</dbReference>
<reference evidence="2" key="1">
    <citation type="submission" date="2021-01" db="EMBL/GenBank/DDBJ databases">
        <authorList>
            <person name="Zahm M."/>
            <person name="Roques C."/>
            <person name="Cabau C."/>
            <person name="Klopp C."/>
            <person name="Donnadieu C."/>
            <person name="Jouanno E."/>
            <person name="Lampietro C."/>
            <person name="Louis A."/>
            <person name="Herpin A."/>
            <person name="Echchiki A."/>
            <person name="Berthelot C."/>
            <person name="Parey E."/>
            <person name="Roest-Crollius H."/>
            <person name="Braasch I."/>
            <person name="Postlethwait J."/>
            <person name="Bobe J."/>
            <person name="Montfort J."/>
            <person name="Bouchez O."/>
            <person name="Begum T."/>
            <person name="Mejri S."/>
            <person name="Adams A."/>
            <person name="Chen W.-J."/>
            <person name="Guiguen Y."/>
        </authorList>
    </citation>
    <scope>NUCLEOTIDE SEQUENCE</scope>
    <source>
        <tissue evidence="2">Blood</tissue>
    </source>
</reference>
<dbReference type="InterPro" id="IPR012677">
    <property type="entry name" value="Nucleotide-bd_a/b_plait_sf"/>
</dbReference>
<evidence type="ECO:0008006" key="4">
    <source>
        <dbReference type="Google" id="ProtNLM"/>
    </source>
</evidence>
<evidence type="ECO:0000256" key="1">
    <source>
        <dbReference type="SAM" id="MobiDB-lite"/>
    </source>
</evidence>
<evidence type="ECO:0000313" key="2">
    <source>
        <dbReference type="EMBL" id="KAI1888632.1"/>
    </source>
</evidence>
<feature type="compositionally biased region" description="Basic and acidic residues" evidence="1">
    <location>
        <begin position="256"/>
        <end position="288"/>
    </location>
</feature>
<dbReference type="OrthoDB" id="5348404at2759"/>
<dbReference type="Gene3D" id="3.30.70.330">
    <property type="match status" value="1"/>
</dbReference>
<feature type="compositionally biased region" description="Basic and acidic residues" evidence="1">
    <location>
        <begin position="130"/>
        <end position="167"/>
    </location>
</feature>
<dbReference type="SUPFAM" id="SSF54928">
    <property type="entry name" value="RNA-binding domain, RBD"/>
    <property type="match status" value="1"/>
</dbReference>
<feature type="region of interest" description="Disordered" evidence="1">
    <location>
        <begin position="109"/>
        <end position="167"/>
    </location>
</feature>
<feature type="compositionally biased region" description="Basic and acidic residues" evidence="1">
    <location>
        <begin position="183"/>
        <end position="209"/>
    </location>
</feature>
<dbReference type="InterPro" id="IPR035979">
    <property type="entry name" value="RBD_domain_sf"/>
</dbReference>
<keyword evidence="3" id="KW-1185">Reference proteome</keyword>
<dbReference type="AlphaFoldDB" id="A0A8T3CY78"/>
<name>A0A8T3CY78_9TELE</name>
<organism evidence="2 3">
    <name type="scientific">Albula goreensis</name>
    <dbReference type="NCBI Taxonomy" id="1534307"/>
    <lineage>
        <taxon>Eukaryota</taxon>
        <taxon>Metazoa</taxon>
        <taxon>Chordata</taxon>
        <taxon>Craniata</taxon>
        <taxon>Vertebrata</taxon>
        <taxon>Euteleostomi</taxon>
        <taxon>Actinopterygii</taxon>
        <taxon>Neopterygii</taxon>
        <taxon>Teleostei</taxon>
        <taxon>Albuliformes</taxon>
        <taxon>Albulidae</taxon>
        <taxon>Albula</taxon>
    </lineage>
</organism>
<dbReference type="PANTHER" id="PTHR46589:SF1">
    <property type="entry name" value="APOPTOTIC CHROMATIN CONDENSATION INDUCER IN THE NUCLEUS"/>
    <property type="match status" value="1"/>
</dbReference>
<feature type="compositionally biased region" description="Basic and acidic residues" evidence="1">
    <location>
        <begin position="216"/>
        <end position="227"/>
    </location>
</feature>
<comment type="caution">
    <text evidence="2">The sequence shown here is derived from an EMBL/GenBank/DDBJ whole genome shotgun (WGS) entry which is preliminary data.</text>
</comment>
<dbReference type="Proteomes" id="UP000829720">
    <property type="component" value="Unassembled WGS sequence"/>
</dbReference>
<evidence type="ECO:0000313" key="3">
    <source>
        <dbReference type="Proteomes" id="UP000829720"/>
    </source>
</evidence>
<proteinExistence type="predicted"/>
<dbReference type="GO" id="GO:0071011">
    <property type="term" value="C:precatalytic spliceosome"/>
    <property type="evidence" value="ECO:0007669"/>
    <property type="project" value="TreeGrafter"/>
</dbReference>
<feature type="region of interest" description="Disordered" evidence="1">
    <location>
        <begin position="183"/>
        <end position="227"/>
    </location>
</feature>
<dbReference type="GO" id="GO:0003723">
    <property type="term" value="F:RNA binding"/>
    <property type="evidence" value="ECO:0007669"/>
    <property type="project" value="TreeGrafter"/>
</dbReference>
<dbReference type="GO" id="GO:0008380">
    <property type="term" value="P:RNA splicing"/>
    <property type="evidence" value="ECO:0007669"/>
    <property type="project" value="TreeGrafter"/>
</dbReference>
<dbReference type="Pfam" id="PF16294">
    <property type="entry name" value="RSB_motif"/>
    <property type="match status" value="1"/>
</dbReference>
<dbReference type="PANTHER" id="PTHR46589">
    <property type="entry name" value="APOPTOTIC CHROMATIN CONDENSATION INDUCER IN THE NUCLEUS"/>
    <property type="match status" value="1"/>
</dbReference>
<accession>A0A8T3CY78</accession>